<organism evidence="9">
    <name type="scientific">Nostoc sp. 'Peltigera membranacea cyanobiont'</name>
    <dbReference type="NCBI Taxonomy" id="414689"/>
    <lineage>
        <taxon>Bacteria</taxon>
        <taxon>Bacillati</taxon>
        <taxon>Cyanobacteriota</taxon>
        <taxon>Cyanophyceae</taxon>
        <taxon>Nostocales</taxon>
        <taxon>Nostocaceae</taxon>
        <taxon>Nostoc</taxon>
        <taxon>Nostoc cyanobionts</taxon>
    </lineage>
</organism>
<dbReference type="GO" id="GO:0071770">
    <property type="term" value="P:DIM/DIP cell wall layer assembly"/>
    <property type="evidence" value="ECO:0007669"/>
    <property type="project" value="TreeGrafter"/>
</dbReference>
<dbReference type="InterPro" id="IPR001227">
    <property type="entry name" value="Ac_transferase_dom_sf"/>
</dbReference>
<dbReference type="FunFam" id="3.40.47.10:FF:000019">
    <property type="entry name" value="Polyketide synthase type I"/>
    <property type="match status" value="1"/>
</dbReference>
<dbReference type="InterPro" id="IPR036736">
    <property type="entry name" value="ACP-like_sf"/>
</dbReference>
<dbReference type="InterPro" id="IPR050091">
    <property type="entry name" value="PKS_NRPS_Biosynth_Enz"/>
</dbReference>
<dbReference type="InterPro" id="IPR020841">
    <property type="entry name" value="PKS_Beta-ketoAc_synthase_dom"/>
</dbReference>
<dbReference type="InterPro" id="IPR016036">
    <property type="entry name" value="Malonyl_transacylase_ACP-bd"/>
</dbReference>
<keyword evidence="6" id="KW-0443">Lipid metabolism</keyword>
<dbReference type="Gene3D" id="3.30.300.30">
    <property type="match status" value="1"/>
</dbReference>
<dbReference type="Gene3D" id="3.40.50.12780">
    <property type="entry name" value="N-terminal domain of ligase-like"/>
    <property type="match status" value="1"/>
</dbReference>
<evidence type="ECO:0000256" key="6">
    <source>
        <dbReference type="ARBA" id="ARBA00023098"/>
    </source>
</evidence>
<dbReference type="InterPro" id="IPR020845">
    <property type="entry name" value="AMP-binding_CS"/>
</dbReference>
<dbReference type="InterPro" id="IPR000873">
    <property type="entry name" value="AMP-dep_synth/lig_dom"/>
</dbReference>
<dbReference type="InterPro" id="IPR040097">
    <property type="entry name" value="FAAL/FAAC"/>
</dbReference>
<dbReference type="InterPro" id="IPR018201">
    <property type="entry name" value="Ketoacyl_synth_AS"/>
</dbReference>
<dbReference type="PROSITE" id="PS00606">
    <property type="entry name" value="KS3_1"/>
    <property type="match status" value="1"/>
</dbReference>
<dbReference type="SUPFAM" id="SSF52151">
    <property type="entry name" value="FabD/lysophospholipase-like"/>
    <property type="match status" value="1"/>
</dbReference>
<reference evidence="9" key="1">
    <citation type="journal article" date="2013" name="Proc. Natl. Acad. Sci. U.S.A.">
        <title>Metagenomic natural product discovery in lichen provides evidence for a family of biosynthetic pathways in diverse symbioses.</title>
        <authorList>
            <person name="Kampa A."/>
            <person name="Gagunashvili A.N."/>
            <person name="Gulder T.A."/>
            <person name="Morinaka B.I."/>
            <person name="Daolio C."/>
            <person name="Godejohann M."/>
            <person name="Miao V.P."/>
            <person name="Piel J."/>
            <person name="Andresson O.S."/>
        </authorList>
    </citation>
    <scope>NUCLEOTIDE SEQUENCE</scope>
</reference>
<accession>M4T749</accession>
<dbReference type="PROSITE" id="PS00455">
    <property type="entry name" value="AMP_BINDING"/>
    <property type="match status" value="1"/>
</dbReference>
<proteinExistence type="inferred from homology"/>
<dbReference type="SUPFAM" id="SSF55048">
    <property type="entry name" value="Probable ACP-binding domain of malonyl-CoA ACP transacylase"/>
    <property type="match status" value="1"/>
</dbReference>
<evidence type="ECO:0000256" key="2">
    <source>
        <dbReference type="ARBA" id="ARBA00022450"/>
    </source>
</evidence>
<dbReference type="SMART" id="SM00825">
    <property type="entry name" value="PKS_KS"/>
    <property type="match status" value="1"/>
</dbReference>
<dbReference type="Pfam" id="PF22621">
    <property type="entry name" value="CurL-like_PKS_C"/>
    <property type="match status" value="1"/>
</dbReference>
<dbReference type="InterPro" id="IPR014030">
    <property type="entry name" value="Ketoacyl_synth_N"/>
</dbReference>
<dbReference type="GO" id="GO:0005886">
    <property type="term" value="C:plasma membrane"/>
    <property type="evidence" value="ECO:0007669"/>
    <property type="project" value="TreeGrafter"/>
</dbReference>
<sequence>MNQITEYSTLVDLLQYRALHQPQQTAYTFLKDGEREAGSITYQELDQRAKAIAAHLQSLGTLGERALLLYPQGLEFIAAFCGCLYAGVIAIPAPPPDQARLKRTLPRLQAIATDAQASLVLTTSDILSQLQDAQKQILEFRAMRWLASEEINSQLAQQWQQPDINSDTLTYLQYTSGSTSMPKGVMISHQNLIHHCSSLSQTCEYTPDSVTVTWMPYFHDYGLVEGLIQPLYVGIPCYLMSPLAFIKRPIRWLKAISRYKATHSQGPNFAYDYCNRKITAEQRATLDLSSWCAAGNAAEPINPTVLESFFQTFKSSGFQWNASCPAYGLAEATLLVSFSSQQNLPIIGNFSAASLEENRIVEASNYQQSVRKVVGCGQLVGNTKVTIVNPQNLTRCASDEVGEIWVSNASVALGYWNKPDETEDTFRAYLADTGEGPFLRTGDLGFLKDGELFVCGRLKDLIIIGGVNHYPQDIEWRVEQSHPSIRPDHCAAFSVEIEGEEKLILVAEVDRRTQQDIDDVVSAILQAVAEYHELEVYAISLLKKGSILKTSSGKIQRRACRKAFLEGSLEVVKEWNRGDKKDISGESQPPKSKVHLSEEEIQDWLIAQLVHRLNISPTQIDIREPFARYGLASREAVSLVGELEEWLVCELSPTLLWEYPTIKALARHFTGKTDSSVTLNSDNKRWLQTEAIAIIGIGCRFPGAKKPEEFWQLLCEGRVAVTQVPPERWDVDAFYDPNLESDNKMNTRWGGFLEDVDKFDPLFFGISSHEASAMDPQQRLLLEVAWEALENAGVAPNQLMGSQTGVFVGISSQDYYKLMLNAPKRAATGISNSIAANRLSYFLDLRGPSMAVDTACSSSLVAVHLACQSLRTREANLALAGGVNIILSPEWNVTFSQAGMMASDGLCKSFDAAADGYVRGEGCGMVVLKRLRDALKDGDNILAVIRGSAVNQDGRSNGLTAPNGLAQQAVIRQALDNADLLPNQIDYIEAHGSGTPLGDVIEVQSLAEVLGQGQYPADGYATPAQKCALGSVKTNIGHLEAAAGIAGLIKVVLSLQHGKIPPHPHLKEINPRIALEKTPFVIPTIDQPSDIKPCFVGLSSFGFGGTNAHVVLEATPADWKFPLADAALRNMEEKSEIVESKNLTSQIPNPKSIERPLHLLTISARSDVALKQLAERYESHLAANPDQLLPDICFTANTGRSHFDHRLVIVAEEADTLRQQLGNFTSGKETDGTLAGRIGDLKRSKIAFLFTGQGSQYIGMARQLYNTQPTFREALNQCDELLRPYQSESLLSVLYPESEQSSLLDNTAYAQPALFALEYALAQLWQSWGIKPDAVMGHSVGEYVAACIAGVFSLEDGLRLIAERGRLMGSLSSEGTMAAIFAEEALVLEAIAPYQNAISIAAVNGFTQTVISGTRQAVEAVLERLEEDCITTHRLNVSHAFHSHLMEPILNTFKETASSVQFLAPTLPLISNVTGQMVQPQELLDASYWCNHIRQPVRFYQGMQTLADAGYEFFLEIGSTDTMIGMGKRCLPKGTGTWLASLKKDESEWRSLLDSLATLYVSGWEINWTEFDRHYPRRRVALPTYPFQRKRCWLEPSEIKSYSKKGI</sequence>
<dbReference type="GO" id="GO:0031177">
    <property type="term" value="F:phosphopantetheine binding"/>
    <property type="evidence" value="ECO:0007669"/>
    <property type="project" value="InterPro"/>
</dbReference>
<dbReference type="InterPro" id="IPR045851">
    <property type="entry name" value="AMP-bd_C_sf"/>
</dbReference>
<dbReference type="CDD" id="cd00833">
    <property type="entry name" value="PKS"/>
    <property type="match status" value="1"/>
</dbReference>
<evidence type="ECO:0000259" key="7">
    <source>
        <dbReference type="PROSITE" id="PS50075"/>
    </source>
</evidence>
<dbReference type="InterPro" id="IPR020806">
    <property type="entry name" value="PKS_PP-bd"/>
</dbReference>
<dbReference type="SUPFAM" id="SSF56801">
    <property type="entry name" value="Acetyl-CoA synthetase-like"/>
    <property type="match status" value="1"/>
</dbReference>
<evidence type="ECO:0000313" key="9">
    <source>
        <dbReference type="EMBL" id="AGH69801.1"/>
    </source>
</evidence>
<dbReference type="Gene3D" id="3.40.366.10">
    <property type="entry name" value="Malonyl-Coenzyme A Acyl Carrier Protein, domain 2"/>
    <property type="match status" value="1"/>
</dbReference>
<dbReference type="PROSITE" id="PS50075">
    <property type="entry name" value="CARRIER"/>
    <property type="match status" value="1"/>
</dbReference>
<dbReference type="Gene3D" id="3.30.70.3290">
    <property type="match status" value="1"/>
</dbReference>
<feature type="domain" description="Ketosynthase family 3 (KS3)" evidence="8">
    <location>
        <begin position="689"/>
        <end position="1114"/>
    </location>
</feature>
<dbReference type="Pfam" id="PF23024">
    <property type="entry name" value="AMP-dom_DIP2-like"/>
    <property type="match status" value="1"/>
</dbReference>
<keyword evidence="3" id="KW-0597">Phosphoprotein</keyword>
<keyword evidence="4" id="KW-0808">Transferase</keyword>
<dbReference type="SMART" id="SM01294">
    <property type="entry name" value="PKS_PP_betabranch"/>
    <property type="match status" value="1"/>
</dbReference>
<dbReference type="SMART" id="SM00827">
    <property type="entry name" value="PKS_AT"/>
    <property type="match status" value="1"/>
</dbReference>
<protein>
    <submittedName>
        <fullName evidence="9">NRPS-PKS</fullName>
    </submittedName>
</protein>
<dbReference type="InterPro" id="IPR042099">
    <property type="entry name" value="ANL_N_sf"/>
</dbReference>
<dbReference type="GO" id="GO:0004312">
    <property type="term" value="F:fatty acid synthase activity"/>
    <property type="evidence" value="ECO:0007669"/>
    <property type="project" value="TreeGrafter"/>
</dbReference>
<dbReference type="GO" id="GO:0005737">
    <property type="term" value="C:cytoplasm"/>
    <property type="evidence" value="ECO:0007669"/>
    <property type="project" value="TreeGrafter"/>
</dbReference>
<dbReference type="Pfam" id="PF02801">
    <property type="entry name" value="Ketoacyl-synt_C"/>
    <property type="match status" value="1"/>
</dbReference>
<dbReference type="SUPFAM" id="SSF47336">
    <property type="entry name" value="ACP-like"/>
    <property type="match status" value="1"/>
</dbReference>
<dbReference type="InterPro" id="IPR016035">
    <property type="entry name" value="Acyl_Trfase/lysoPLipase"/>
</dbReference>
<dbReference type="FunFam" id="3.40.50.12780:FF:000013">
    <property type="entry name" value="Long-chain-fatty-acid--AMP ligase FadD32"/>
    <property type="match status" value="1"/>
</dbReference>
<dbReference type="InterPro" id="IPR014043">
    <property type="entry name" value="Acyl_transferase_dom"/>
</dbReference>
<dbReference type="SUPFAM" id="SSF53901">
    <property type="entry name" value="Thiolase-like"/>
    <property type="match status" value="1"/>
</dbReference>
<dbReference type="InterPro" id="IPR009081">
    <property type="entry name" value="PP-bd_ACP"/>
</dbReference>
<evidence type="ECO:0000259" key="8">
    <source>
        <dbReference type="PROSITE" id="PS52004"/>
    </source>
</evidence>
<feature type="domain" description="Carrier" evidence="7">
    <location>
        <begin position="596"/>
        <end position="673"/>
    </location>
</feature>
<evidence type="ECO:0000256" key="4">
    <source>
        <dbReference type="ARBA" id="ARBA00022679"/>
    </source>
</evidence>
<name>M4T749_9NOSO</name>
<evidence type="ECO:0000256" key="3">
    <source>
        <dbReference type="ARBA" id="ARBA00022553"/>
    </source>
</evidence>
<dbReference type="InterPro" id="IPR016039">
    <property type="entry name" value="Thiolase-like"/>
</dbReference>
<dbReference type="EMBL" id="KC407995">
    <property type="protein sequence ID" value="AGH69801.1"/>
    <property type="molecule type" value="Genomic_DNA"/>
</dbReference>
<keyword evidence="2" id="KW-0596">Phosphopantetheine</keyword>
<dbReference type="Pfam" id="PF00109">
    <property type="entry name" value="ketoacyl-synt"/>
    <property type="match status" value="1"/>
</dbReference>
<dbReference type="Gene3D" id="1.10.1200.10">
    <property type="entry name" value="ACP-like"/>
    <property type="match status" value="1"/>
</dbReference>
<dbReference type="Pfam" id="PF00501">
    <property type="entry name" value="AMP-binding"/>
    <property type="match status" value="1"/>
</dbReference>
<dbReference type="PANTHER" id="PTHR43775">
    <property type="entry name" value="FATTY ACID SYNTHASE"/>
    <property type="match status" value="1"/>
</dbReference>
<comment type="similarity">
    <text evidence="1">Belongs to the ATP-dependent AMP-binding enzyme family.</text>
</comment>
<dbReference type="Pfam" id="PF00550">
    <property type="entry name" value="PP-binding"/>
    <property type="match status" value="1"/>
</dbReference>
<dbReference type="SMART" id="SM00823">
    <property type="entry name" value="PKS_PP"/>
    <property type="match status" value="1"/>
</dbReference>
<dbReference type="CDD" id="cd05931">
    <property type="entry name" value="FAAL"/>
    <property type="match status" value="1"/>
</dbReference>
<dbReference type="PANTHER" id="PTHR43775:SF37">
    <property type="entry name" value="SI:DKEY-61P9.11"/>
    <property type="match status" value="1"/>
</dbReference>
<dbReference type="FunFam" id="3.40.366.10:FF:000002">
    <property type="entry name" value="Probable polyketide synthase 2"/>
    <property type="match status" value="1"/>
</dbReference>
<evidence type="ECO:0000256" key="5">
    <source>
        <dbReference type="ARBA" id="ARBA00022832"/>
    </source>
</evidence>
<dbReference type="GO" id="GO:0004315">
    <property type="term" value="F:3-oxoacyl-[acyl-carrier-protein] synthase activity"/>
    <property type="evidence" value="ECO:0007669"/>
    <property type="project" value="InterPro"/>
</dbReference>
<dbReference type="GO" id="GO:0006633">
    <property type="term" value="P:fatty acid biosynthetic process"/>
    <property type="evidence" value="ECO:0007669"/>
    <property type="project" value="InterPro"/>
</dbReference>
<dbReference type="InterPro" id="IPR014031">
    <property type="entry name" value="Ketoacyl_synth_C"/>
</dbReference>
<dbReference type="Gene3D" id="3.40.47.10">
    <property type="match status" value="1"/>
</dbReference>
<dbReference type="PROSITE" id="PS52004">
    <property type="entry name" value="KS3_2"/>
    <property type="match status" value="1"/>
</dbReference>
<dbReference type="InterPro" id="IPR025110">
    <property type="entry name" value="AMP-bd_C"/>
</dbReference>
<dbReference type="Pfam" id="PF00698">
    <property type="entry name" value="Acyl_transf_1"/>
    <property type="match status" value="1"/>
</dbReference>
<keyword evidence="5" id="KW-0276">Fatty acid metabolism</keyword>
<evidence type="ECO:0000256" key="1">
    <source>
        <dbReference type="ARBA" id="ARBA00006432"/>
    </source>
</evidence>